<organism evidence="4 5">
    <name type="scientific">Prymnesium parvum</name>
    <name type="common">Toxic golden alga</name>
    <dbReference type="NCBI Taxonomy" id="97485"/>
    <lineage>
        <taxon>Eukaryota</taxon>
        <taxon>Haptista</taxon>
        <taxon>Haptophyta</taxon>
        <taxon>Prymnesiophyceae</taxon>
        <taxon>Prymnesiales</taxon>
        <taxon>Prymnesiaceae</taxon>
        <taxon>Prymnesium</taxon>
    </lineage>
</organism>
<accession>A0AB34K8E8</accession>
<dbReference type="PANTHER" id="PTHR28663">
    <property type="entry name" value="COILED-COIL DOMAIN-CONTAINING PROTEIN 173"/>
    <property type="match status" value="1"/>
</dbReference>
<dbReference type="AlphaFoldDB" id="A0AB34K8E8"/>
<feature type="coiled-coil region" evidence="2">
    <location>
        <begin position="88"/>
        <end position="133"/>
    </location>
</feature>
<dbReference type="EMBL" id="JBGBPQ010000001">
    <property type="protein sequence ID" value="KAL1529271.1"/>
    <property type="molecule type" value="Genomic_DNA"/>
</dbReference>
<evidence type="ECO:0000259" key="3">
    <source>
        <dbReference type="Pfam" id="PF13868"/>
    </source>
</evidence>
<comment type="caution">
    <text evidence="4">The sequence shown here is derived from an EMBL/GenBank/DDBJ whole genome shotgun (WGS) entry which is preliminary data.</text>
</comment>
<feature type="domain" description="Trichohyalin-plectin-homology" evidence="3">
    <location>
        <begin position="137"/>
        <end position="481"/>
    </location>
</feature>
<dbReference type="PANTHER" id="PTHR28663:SF1">
    <property type="entry name" value="CILIA- AND FLAGELLA- ASSOCIATED PROTEIN 210"/>
    <property type="match status" value="1"/>
</dbReference>
<sequence length="503" mass="59571">MPGPFRGRIAYASYVDESLFGNPHATAVQRARLSAPELSDAAVLSASELHNISFRARSTGREMSQKQLDRERLHALSNARKAKWPNTIEANRERKERVRQEKLDAEERMRQEIDKEEEALQAEKRRLAIERANKMLYDSTDRVKALHSKLMLSDVLHERERQLELKKVQEAKEIATEERWYQKQQEAIRRMDAEEDLRDEEELLKRQEVAQVRNTQIQQQKELHAKKMAELRREGEMIKQMAQADAEAEARQRLEELERAKLAHAEVVEANQYLLRAKEEEHAIERAEEARMLAYAKQKERDLLERRAREEERFQKKQAFRQQLIDAQVAKLTDLNAATNQRLERQANEVQAKAQEARNKMDEQRKNELLVMQMSRQQQMRWKRERKAQAEIDDLHYATELKKLNQRLREEEAMAIRDKFERAKARDEFLLKQVDEKRSRAEEEQIMDMYEAEQTKQWTQDDDAIFDQYAQLCLDEYVAEGKNPKPIQLVMQKIKSRQAGIDS</sequence>
<feature type="coiled-coil region" evidence="2">
    <location>
        <begin position="329"/>
        <end position="367"/>
    </location>
</feature>
<protein>
    <recommendedName>
        <fullName evidence="3">Trichohyalin-plectin-homology domain-containing protein</fullName>
    </recommendedName>
</protein>
<gene>
    <name evidence="4" type="ORF">AB1Y20_000225</name>
</gene>
<evidence type="ECO:0000256" key="2">
    <source>
        <dbReference type="SAM" id="Coils"/>
    </source>
</evidence>
<evidence type="ECO:0000256" key="1">
    <source>
        <dbReference type="ARBA" id="ARBA00023054"/>
    </source>
</evidence>
<keyword evidence="5" id="KW-1185">Reference proteome</keyword>
<dbReference type="Proteomes" id="UP001515480">
    <property type="component" value="Unassembled WGS sequence"/>
</dbReference>
<dbReference type="InterPro" id="IPR039986">
    <property type="entry name" value="CFAP210"/>
</dbReference>
<dbReference type="Pfam" id="PF13868">
    <property type="entry name" value="TPH"/>
    <property type="match status" value="1"/>
</dbReference>
<keyword evidence="1 2" id="KW-0175">Coiled coil</keyword>
<evidence type="ECO:0000313" key="4">
    <source>
        <dbReference type="EMBL" id="KAL1529271.1"/>
    </source>
</evidence>
<feature type="coiled-coil region" evidence="2">
    <location>
        <begin position="183"/>
        <end position="290"/>
    </location>
</feature>
<reference evidence="4 5" key="1">
    <citation type="journal article" date="2024" name="Science">
        <title>Giant polyketide synthase enzymes in the biosynthesis of giant marine polyether toxins.</title>
        <authorList>
            <person name="Fallon T.R."/>
            <person name="Shende V.V."/>
            <person name="Wierzbicki I.H."/>
            <person name="Pendleton A.L."/>
            <person name="Watervoot N.F."/>
            <person name="Auber R.P."/>
            <person name="Gonzalez D.J."/>
            <person name="Wisecaver J.H."/>
            <person name="Moore B.S."/>
        </authorList>
    </citation>
    <scope>NUCLEOTIDE SEQUENCE [LARGE SCALE GENOMIC DNA]</scope>
    <source>
        <strain evidence="4 5">12B1</strain>
    </source>
</reference>
<dbReference type="InterPro" id="IPR043597">
    <property type="entry name" value="TPH_dom"/>
</dbReference>
<evidence type="ECO:0000313" key="5">
    <source>
        <dbReference type="Proteomes" id="UP001515480"/>
    </source>
</evidence>
<name>A0AB34K8E8_PRYPA</name>
<proteinExistence type="predicted"/>